<keyword evidence="7" id="KW-1185">Reference proteome</keyword>
<dbReference type="EMBL" id="CP055153">
    <property type="protein sequence ID" value="QMU31088.1"/>
    <property type="molecule type" value="Genomic_DNA"/>
</dbReference>
<evidence type="ECO:0000259" key="5">
    <source>
        <dbReference type="PROSITE" id="PS50893"/>
    </source>
</evidence>
<gene>
    <name evidence="6" type="ORF">HUW48_25045</name>
</gene>
<dbReference type="InterPro" id="IPR003439">
    <property type="entry name" value="ABC_transporter-like_ATP-bd"/>
</dbReference>
<reference evidence="6 7" key="1">
    <citation type="submission" date="2020-06" db="EMBL/GenBank/DDBJ databases">
        <authorList>
            <person name="Hwang Y.J."/>
        </authorList>
    </citation>
    <scope>NUCLEOTIDE SEQUENCE [LARGE SCALE GENOMIC DNA]</scope>
    <source>
        <strain evidence="6 7">KUDC8001</strain>
    </source>
</reference>
<dbReference type="NCBIfam" id="NF008453">
    <property type="entry name" value="PRK11308.1"/>
    <property type="match status" value="2"/>
</dbReference>
<dbReference type="SMART" id="SM00382">
    <property type="entry name" value="AAA"/>
    <property type="match status" value="2"/>
</dbReference>
<protein>
    <submittedName>
        <fullName evidence="6">ABC transporter ATP-binding protein</fullName>
    </submittedName>
</protein>
<dbReference type="PANTHER" id="PTHR43776:SF7">
    <property type="entry name" value="D,D-DIPEPTIDE TRANSPORT ATP-BINDING PROTEIN DDPF-RELATED"/>
    <property type="match status" value="1"/>
</dbReference>
<keyword evidence="3" id="KW-0547">Nucleotide-binding</keyword>
<dbReference type="PROSITE" id="PS50893">
    <property type="entry name" value="ABC_TRANSPORTER_2"/>
    <property type="match status" value="2"/>
</dbReference>
<dbReference type="CDD" id="cd03257">
    <property type="entry name" value="ABC_NikE_OppD_transporters"/>
    <property type="match status" value="2"/>
</dbReference>
<evidence type="ECO:0000256" key="1">
    <source>
        <dbReference type="ARBA" id="ARBA00005417"/>
    </source>
</evidence>
<dbReference type="InterPro" id="IPR003593">
    <property type="entry name" value="AAA+_ATPase"/>
</dbReference>
<dbReference type="GO" id="GO:0015833">
    <property type="term" value="P:peptide transport"/>
    <property type="evidence" value="ECO:0007669"/>
    <property type="project" value="InterPro"/>
</dbReference>
<dbReference type="RefSeq" id="WP_182413527.1">
    <property type="nucleotide sequence ID" value="NZ_CP055153.1"/>
</dbReference>
<dbReference type="Pfam" id="PF08352">
    <property type="entry name" value="oligo_HPY"/>
    <property type="match status" value="2"/>
</dbReference>
<keyword evidence="4 6" id="KW-0067">ATP-binding</keyword>
<dbReference type="GO" id="GO:0055085">
    <property type="term" value="P:transmembrane transport"/>
    <property type="evidence" value="ECO:0007669"/>
    <property type="project" value="UniProtKB-ARBA"/>
</dbReference>
<dbReference type="KEGG" id="add:HUW48_25045"/>
<dbReference type="GO" id="GO:0016887">
    <property type="term" value="F:ATP hydrolysis activity"/>
    <property type="evidence" value="ECO:0007669"/>
    <property type="project" value="InterPro"/>
</dbReference>
<dbReference type="InterPro" id="IPR027417">
    <property type="entry name" value="P-loop_NTPase"/>
</dbReference>
<reference evidence="6 7" key="2">
    <citation type="submission" date="2020-08" db="EMBL/GenBank/DDBJ databases">
        <title>Adhaeribacter dokdonensis sp. nov., isolated from the rhizosphere of Elymus tsukushiensis, a plant native to the Dokdo Islands, Republic of Korea.</title>
        <authorList>
            <person name="Ghim S.Y."/>
        </authorList>
    </citation>
    <scope>NUCLEOTIDE SEQUENCE [LARGE SCALE GENOMIC DNA]</scope>
    <source>
        <strain evidence="6 7">KUDC8001</strain>
    </source>
</reference>
<accession>A0A7L7LE25</accession>
<evidence type="ECO:0000256" key="3">
    <source>
        <dbReference type="ARBA" id="ARBA00022741"/>
    </source>
</evidence>
<evidence type="ECO:0000313" key="7">
    <source>
        <dbReference type="Proteomes" id="UP000514509"/>
    </source>
</evidence>
<dbReference type="InterPro" id="IPR017871">
    <property type="entry name" value="ABC_transporter-like_CS"/>
</dbReference>
<dbReference type="InterPro" id="IPR013563">
    <property type="entry name" value="Oligopep_ABC_C"/>
</dbReference>
<sequence>MPETPLLQINHLQTNFNSHRGSVKAVDDVSFQLFPGETIAIVGESGSGKSVTALSILRLINTPTGKISAGEIIYQSRQFGTVNLLELPEKQIQKIRGNEISMIFQEPMTSLNPVYTCGFQVREVLELHKGLSKKQATERTLELFELVKLPRSNKILNAYPHEISGGQKQRVMIAMAMACNPAVLIADEPTTALDVTVQNQVLKLLNDLRVQHQTSILFITHDLGVVAEIADRVLVMYKGRIVEQGPILQVFSNPQHAYTKGLLACRPALSFGKKWLPTVADFMQVEPSGTIIEKPISLVDNSTKIVNQELIEASKNEKLINTPLLIAENVEVYFPVRKPLFSRSQEVIKAVDGVSFEIYPGETVALVGESGCGKTTLGRAILKMIKPTNGKIIFNKVNIASLTGKELRQERKKLQMIFQDPYASLNPMHTIGEAILEPMRVHNVYNTEAERKERVLELLHTVNLSAEHFSRYPHEFSGGQRQRISIARALALQPQCIICDESVSALDVSVQAQVLNLLNKLKEDFGITYLFITHDLAVARFMADRIFVMSQGKIVESGPAEQIYSNPQHEYTRTLIQAIPTGDIKDIVAAQQKRALQKAGKAQL</sequence>
<dbReference type="InterPro" id="IPR050319">
    <property type="entry name" value="ABC_transp_ATP-bind"/>
</dbReference>
<evidence type="ECO:0000256" key="2">
    <source>
        <dbReference type="ARBA" id="ARBA00022448"/>
    </source>
</evidence>
<dbReference type="GO" id="GO:0005524">
    <property type="term" value="F:ATP binding"/>
    <property type="evidence" value="ECO:0007669"/>
    <property type="project" value="UniProtKB-KW"/>
</dbReference>
<organism evidence="6 7">
    <name type="scientific">Adhaeribacter radiodurans</name>
    <dbReference type="NCBI Taxonomy" id="2745197"/>
    <lineage>
        <taxon>Bacteria</taxon>
        <taxon>Pseudomonadati</taxon>
        <taxon>Bacteroidota</taxon>
        <taxon>Cytophagia</taxon>
        <taxon>Cytophagales</taxon>
        <taxon>Hymenobacteraceae</taxon>
        <taxon>Adhaeribacter</taxon>
    </lineage>
</organism>
<feature type="domain" description="ABC transporter" evidence="5">
    <location>
        <begin position="7"/>
        <end position="263"/>
    </location>
</feature>
<evidence type="ECO:0000313" key="6">
    <source>
        <dbReference type="EMBL" id="QMU31088.1"/>
    </source>
</evidence>
<proteinExistence type="inferred from homology"/>
<dbReference type="AlphaFoldDB" id="A0A7L7LE25"/>
<dbReference type="Pfam" id="PF00005">
    <property type="entry name" value="ABC_tran"/>
    <property type="match status" value="2"/>
</dbReference>
<dbReference type="NCBIfam" id="NF007739">
    <property type="entry name" value="PRK10419.1"/>
    <property type="match status" value="2"/>
</dbReference>
<dbReference type="PROSITE" id="PS00211">
    <property type="entry name" value="ABC_TRANSPORTER_1"/>
    <property type="match status" value="2"/>
</dbReference>
<keyword evidence="2" id="KW-0813">Transport</keyword>
<dbReference type="Gene3D" id="3.40.50.300">
    <property type="entry name" value="P-loop containing nucleotide triphosphate hydrolases"/>
    <property type="match status" value="2"/>
</dbReference>
<evidence type="ECO:0000256" key="4">
    <source>
        <dbReference type="ARBA" id="ARBA00022840"/>
    </source>
</evidence>
<comment type="similarity">
    <text evidence="1">Belongs to the ABC transporter superfamily.</text>
</comment>
<feature type="domain" description="ABC transporter" evidence="5">
    <location>
        <begin position="336"/>
        <end position="576"/>
    </location>
</feature>
<dbReference type="Proteomes" id="UP000514509">
    <property type="component" value="Chromosome"/>
</dbReference>
<dbReference type="FunFam" id="3.40.50.300:FF:000016">
    <property type="entry name" value="Oligopeptide ABC transporter ATP-binding component"/>
    <property type="match status" value="2"/>
</dbReference>
<dbReference type="SUPFAM" id="SSF52540">
    <property type="entry name" value="P-loop containing nucleoside triphosphate hydrolases"/>
    <property type="match status" value="2"/>
</dbReference>
<name>A0A7L7LE25_9BACT</name>
<dbReference type="PANTHER" id="PTHR43776">
    <property type="entry name" value="TRANSPORT ATP-BINDING PROTEIN"/>
    <property type="match status" value="1"/>
</dbReference>